<gene>
    <name evidence="2" type="ORF">E4U03_03660</name>
</gene>
<dbReference type="Gene3D" id="1.10.10.10">
    <property type="entry name" value="Winged helix-like DNA-binding domain superfamily/Winged helix DNA-binding domain"/>
    <property type="match status" value="1"/>
</dbReference>
<accession>A0A4Y9F4Q7</accession>
<evidence type="ECO:0000313" key="3">
    <source>
        <dbReference type="Proteomes" id="UP000297951"/>
    </source>
</evidence>
<organism evidence="2 3">
    <name type="scientific">Rothia nasimurium</name>
    <dbReference type="NCBI Taxonomy" id="85336"/>
    <lineage>
        <taxon>Bacteria</taxon>
        <taxon>Bacillati</taxon>
        <taxon>Actinomycetota</taxon>
        <taxon>Actinomycetes</taxon>
        <taxon>Micrococcales</taxon>
        <taxon>Micrococcaceae</taxon>
        <taxon>Rothia</taxon>
    </lineage>
</organism>
<reference evidence="2 3" key="1">
    <citation type="submission" date="2019-03" db="EMBL/GenBank/DDBJ databases">
        <title>Diversity of the mouse oral microbiome.</title>
        <authorList>
            <person name="Joseph S."/>
            <person name="Aduse-Opoku J."/>
            <person name="Curtis M."/>
            <person name="Wade W."/>
            <person name="Hashim A."/>
        </authorList>
    </citation>
    <scope>NUCLEOTIDE SEQUENCE [LARGE SCALE GENOMIC DNA]</scope>
    <source>
        <strain evidence="3">irhom_31</strain>
    </source>
</reference>
<feature type="region of interest" description="Disordered" evidence="1">
    <location>
        <begin position="119"/>
        <end position="160"/>
    </location>
</feature>
<sequence>MTLEHITWAMKQDIKGAEYKVLLQLANRCNHHGIYDAGQEVLAATTGYKERAVREAVKKLRELDLLHTERQRSEFGLGRGADLIILHPQVDTYTLPDYIESPEEIELLRLSRELNETTGEWGVSPSQTLPAKNAGREGRPVDNFQQNNVSPSQTLPAKNAGKARLTGKILFSTGTTVPVENKILPVEQKSALIGTARARRAR</sequence>
<dbReference type="EMBL" id="SPQC01000009">
    <property type="protein sequence ID" value="TFU23232.1"/>
    <property type="molecule type" value="Genomic_DNA"/>
</dbReference>
<protein>
    <submittedName>
        <fullName evidence="2">Helix-turn-helix domain-containing protein</fullName>
    </submittedName>
</protein>
<feature type="compositionally biased region" description="Polar residues" evidence="1">
    <location>
        <begin position="143"/>
        <end position="156"/>
    </location>
</feature>
<dbReference type="RefSeq" id="WP_135011636.1">
    <property type="nucleotide sequence ID" value="NZ_JADGLK010000009.1"/>
</dbReference>
<comment type="caution">
    <text evidence="2">The sequence shown here is derived from an EMBL/GenBank/DDBJ whole genome shotgun (WGS) entry which is preliminary data.</text>
</comment>
<dbReference type="AlphaFoldDB" id="A0A4Y9F4Q7"/>
<proteinExistence type="predicted"/>
<name>A0A4Y9F4Q7_9MICC</name>
<dbReference type="Proteomes" id="UP000297951">
    <property type="component" value="Unassembled WGS sequence"/>
</dbReference>
<evidence type="ECO:0000256" key="1">
    <source>
        <dbReference type="SAM" id="MobiDB-lite"/>
    </source>
</evidence>
<dbReference type="InterPro" id="IPR036388">
    <property type="entry name" value="WH-like_DNA-bd_sf"/>
</dbReference>
<evidence type="ECO:0000313" key="2">
    <source>
        <dbReference type="EMBL" id="TFU23232.1"/>
    </source>
</evidence>
<dbReference type="OrthoDB" id="4807742at2"/>